<dbReference type="EMBL" id="SSSN01000006">
    <property type="protein sequence ID" value="THG34167.1"/>
    <property type="molecule type" value="Genomic_DNA"/>
</dbReference>
<proteinExistence type="predicted"/>
<evidence type="ECO:0000313" key="1">
    <source>
        <dbReference type="EMBL" id="THG34167.1"/>
    </source>
</evidence>
<reference evidence="1 2" key="1">
    <citation type="submission" date="2019-04" db="EMBL/GenBank/DDBJ databases">
        <authorList>
            <person name="Jiang L."/>
        </authorList>
    </citation>
    <scope>NUCLEOTIDE SEQUENCE [LARGE SCALE GENOMIC DNA]</scope>
    <source>
        <strain evidence="1 2">YIM 131861</strain>
    </source>
</reference>
<dbReference type="AlphaFoldDB" id="A0A4V3WU36"/>
<gene>
    <name evidence="1" type="ORF">E6C70_10145</name>
</gene>
<protein>
    <submittedName>
        <fullName evidence="1">Uncharacterized protein</fullName>
    </submittedName>
</protein>
<sequence>MDVALGGYTSPNESVCVAPNGCDPAASPEAVQLHRPAASAVVVQTVVPVAESTRVTVLPGTAVPFTAAAVWLDTVPDAGAVMVGAGITHWKTTAPAPPACPVPELFPPMPTYGAKP</sequence>
<evidence type="ECO:0000313" key="2">
    <source>
        <dbReference type="Proteomes" id="UP000307380"/>
    </source>
</evidence>
<dbReference type="Proteomes" id="UP000307380">
    <property type="component" value="Unassembled WGS sequence"/>
</dbReference>
<name>A0A4V3WU36_9MICO</name>
<comment type="caution">
    <text evidence="1">The sequence shown here is derived from an EMBL/GenBank/DDBJ whole genome shotgun (WGS) entry which is preliminary data.</text>
</comment>
<organism evidence="1 2">
    <name type="scientific">Orlajensenia flava</name>
    <dbReference type="NCBI Taxonomy" id="2565934"/>
    <lineage>
        <taxon>Bacteria</taxon>
        <taxon>Bacillati</taxon>
        <taxon>Actinomycetota</taxon>
        <taxon>Actinomycetes</taxon>
        <taxon>Micrococcales</taxon>
        <taxon>Microbacteriaceae</taxon>
        <taxon>Orlajensenia</taxon>
    </lineage>
</organism>
<accession>A0A4V3WU36</accession>
<keyword evidence="2" id="KW-1185">Reference proteome</keyword>